<dbReference type="Ensembl" id="ENSSPAT00000015707.1">
    <property type="protein sequence ID" value="ENSSPAP00000015456.1"/>
    <property type="gene ID" value="ENSSPAG00000011639.1"/>
</dbReference>
<accession>A0A3B5A586</accession>
<dbReference type="GO" id="GO:0019185">
    <property type="term" value="C:snRNA-activating protein complex"/>
    <property type="evidence" value="ECO:0007669"/>
    <property type="project" value="TreeGrafter"/>
</dbReference>
<name>A0A3B5A586_9TELE</name>
<proteinExistence type="predicted"/>
<reference evidence="2" key="1">
    <citation type="submission" date="2023-09" db="UniProtKB">
        <authorList>
            <consortium name="Ensembl"/>
        </authorList>
    </citation>
    <scope>IDENTIFICATION</scope>
</reference>
<protein>
    <recommendedName>
        <fullName evidence="3">Small nuclear RNA activating complex, polypeptide 1b</fullName>
    </recommendedName>
</protein>
<dbReference type="GO" id="GO:0043565">
    <property type="term" value="F:sequence-specific DNA binding"/>
    <property type="evidence" value="ECO:0007669"/>
    <property type="project" value="TreeGrafter"/>
</dbReference>
<dbReference type="PANTHER" id="PTHR15131">
    <property type="entry name" value="SMALL NUCLEAR RNA ACTIVATING COMPLEX, POLYPEPTIDE 1"/>
    <property type="match status" value="1"/>
</dbReference>
<dbReference type="GO" id="GO:0042795">
    <property type="term" value="P:snRNA transcription by RNA polymerase II"/>
    <property type="evidence" value="ECO:0007669"/>
    <property type="project" value="TreeGrafter"/>
</dbReference>
<dbReference type="PANTHER" id="PTHR15131:SF3">
    <property type="entry name" value="SNRNA-ACTIVATING PROTEIN COMPLEX SUBUNIT 1"/>
    <property type="match status" value="1"/>
</dbReference>
<feature type="region of interest" description="Disordered" evidence="1">
    <location>
        <begin position="241"/>
        <end position="382"/>
    </location>
</feature>
<feature type="compositionally biased region" description="Acidic residues" evidence="1">
    <location>
        <begin position="341"/>
        <end position="352"/>
    </location>
</feature>
<dbReference type="Pfam" id="PF09808">
    <property type="entry name" value="SNAPC1"/>
    <property type="match status" value="1"/>
</dbReference>
<dbReference type="GO" id="GO:0042796">
    <property type="term" value="P:snRNA transcription by RNA polymerase III"/>
    <property type="evidence" value="ECO:0007669"/>
    <property type="project" value="TreeGrafter"/>
</dbReference>
<feature type="compositionally biased region" description="Low complexity" evidence="1">
    <location>
        <begin position="362"/>
        <end position="372"/>
    </location>
</feature>
<evidence type="ECO:0008006" key="3">
    <source>
        <dbReference type="Google" id="ProtNLM"/>
    </source>
</evidence>
<dbReference type="STRING" id="144197.ENSSPAP00000015456"/>
<sequence length="382" mass="43136">MGAFFCHYETVSLYFTPSGSLLTEDVEELLGRFQHSGSIRYKVFAGIWRHMCFSDVFRGMPGLAELKRFCRVTLATAVKYFLPPFSYQIRVGGLYLMFAFYHTQLCSPPVRIRLALKDWACVQKFLEDSADCGHHDVVYVYQKLAAAKAFHFTAMPHVLTFQKQRTAKTGAVCAEFLGRATAVRELMCADILEELSHVQSNYEQLKEACPEVRGQAAMTHRDLASRLKGCMSEFISWQQKSFSSQDSKDEKAGDGEKESSSSRARLLSSIKHKSYSSFQEAPRSRRHRQAETVESSDPGAEQPQEPATVHKKKPPSLRARTTQSLGESRGDSRLHAWLLSVEEEEEEEEEGETGGSRRRKILLSSSEILQLQRPDSGARRGS</sequence>
<dbReference type="GeneTree" id="ENSGT00390000018691"/>
<evidence type="ECO:0000256" key="1">
    <source>
        <dbReference type="SAM" id="MobiDB-lite"/>
    </source>
</evidence>
<evidence type="ECO:0000313" key="2">
    <source>
        <dbReference type="Ensembl" id="ENSSPAP00000015456.1"/>
    </source>
</evidence>
<dbReference type="AlphaFoldDB" id="A0A3B5A586"/>
<organism evidence="2">
    <name type="scientific">Stegastes partitus</name>
    <name type="common">bicolor damselfish</name>
    <dbReference type="NCBI Taxonomy" id="144197"/>
    <lineage>
        <taxon>Eukaryota</taxon>
        <taxon>Metazoa</taxon>
        <taxon>Chordata</taxon>
        <taxon>Craniata</taxon>
        <taxon>Vertebrata</taxon>
        <taxon>Euteleostomi</taxon>
        <taxon>Actinopterygii</taxon>
        <taxon>Neopterygii</taxon>
        <taxon>Teleostei</taxon>
        <taxon>Neoteleostei</taxon>
        <taxon>Acanthomorphata</taxon>
        <taxon>Ovalentaria</taxon>
        <taxon>Pomacentridae</taxon>
        <taxon>Stegastes</taxon>
    </lineage>
</organism>
<dbReference type="InterPro" id="IPR019188">
    <property type="entry name" value="SNAPC1"/>
</dbReference>
<feature type="compositionally biased region" description="Basic and acidic residues" evidence="1">
    <location>
        <begin position="246"/>
        <end position="260"/>
    </location>
</feature>